<sequence length="533" mass="61383">MSTLHSKRASQNTVVDGEKKMNLEHESLQKSRGLTELDKLKYEEKLRKRVRECEELEENITRLREDRRLSDDRVKRTEERYAKICAEHSKMNEKLVMLKNQIAERDQAVEVWEKMASQINRETAELKRQKLAADQMIEEMRRRQLESDQTVEELRRKDLEACETMEELRHQKMEADKAAEVYKMKFERLAFRITTLGEECANYLKVKVEDSIEEDEKVNLPCSIGGKKSMVNDGIQGVGDITSSNGSEFSNLVKKGSRNLPQSSLKRIEGVNDEGAESPPQAEPQYVYCPLQADSNGTDRDKETKRLQESGCSRKKTCSSAVAEDIIDIIDSDDDEPKPKKKRSTLGSDDDDLSIRGQKEKQIRKSTHNSNLPYVSNQVFRRCEEKTTRASIDYKSDDSTESCSEKCIDNLVASLLGRKLQRRWIFGTDLRKDFEEDDELCMDAVCVLYRFQISSSKSNTDSNGGLHHFDAMGGRGLAEYLIDGDGELKLRKTVSEVKRQRPDVVELYRRLASDHYEKLFMIYCKGEDPFFKP</sequence>
<evidence type="ECO:0000313" key="4">
    <source>
        <dbReference type="Proteomes" id="UP000826271"/>
    </source>
</evidence>
<dbReference type="Proteomes" id="UP000826271">
    <property type="component" value="Unassembled WGS sequence"/>
</dbReference>
<feature type="coiled-coil region" evidence="1">
    <location>
        <begin position="109"/>
        <end position="185"/>
    </location>
</feature>
<feature type="coiled-coil region" evidence="1">
    <location>
        <begin position="39"/>
        <end position="73"/>
    </location>
</feature>
<gene>
    <name evidence="3" type="ORF">BUALT_Bualt10G0062200</name>
</gene>
<keyword evidence="1" id="KW-0175">Coiled coil</keyword>
<feature type="region of interest" description="Disordered" evidence="2">
    <location>
        <begin position="328"/>
        <end position="368"/>
    </location>
</feature>
<feature type="region of interest" description="Disordered" evidence="2">
    <location>
        <begin position="1"/>
        <end position="29"/>
    </location>
</feature>
<feature type="compositionally biased region" description="Basic and acidic residues" evidence="2">
    <location>
        <begin position="353"/>
        <end position="363"/>
    </location>
</feature>
<accession>A0AAV6X326</accession>
<feature type="compositionally biased region" description="Basic and acidic residues" evidence="2">
    <location>
        <begin position="16"/>
        <end position="29"/>
    </location>
</feature>
<dbReference type="EMBL" id="WHWC01000010">
    <property type="protein sequence ID" value="KAG8375072.1"/>
    <property type="molecule type" value="Genomic_DNA"/>
</dbReference>
<reference evidence="3" key="1">
    <citation type="submission" date="2019-10" db="EMBL/GenBank/DDBJ databases">
        <authorList>
            <person name="Zhang R."/>
            <person name="Pan Y."/>
            <person name="Wang J."/>
            <person name="Ma R."/>
            <person name="Yu S."/>
        </authorList>
    </citation>
    <scope>NUCLEOTIDE SEQUENCE</scope>
    <source>
        <strain evidence="3">LA-IB0</strain>
        <tissue evidence="3">Leaf</tissue>
    </source>
</reference>
<protein>
    <submittedName>
        <fullName evidence="3">Uncharacterized protein</fullName>
    </submittedName>
</protein>
<proteinExistence type="predicted"/>
<evidence type="ECO:0000256" key="2">
    <source>
        <dbReference type="SAM" id="MobiDB-lite"/>
    </source>
</evidence>
<evidence type="ECO:0000313" key="3">
    <source>
        <dbReference type="EMBL" id="KAG8375072.1"/>
    </source>
</evidence>
<organism evidence="3 4">
    <name type="scientific">Buddleja alternifolia</name>
    <dbReference type="NCBI Taxonomy" id="168488"/>
    <lineage>
        <taxon>Eukaryota</taxon>
        <taxon>Viridiplantae</taxon>
        <taxon>Streptophyta</taxon>
        <taxon>Embryophyta</taxon>
        <taxon>Tracheophyta</taxon>
        <taxon>Spermatophyta</taxon>
        <taxon>Magnoliopsida</taxon>
        <taxon>eudicotyledons</taxon>
        <taxon>Gunneridae</taxon>
        <taxon>Pentapetalae</taxon>
        <taxon>asterids</taxon>
        <taxon>lamiids</taxon>
        <taxon>Lamiales</taxon>
        <taxon>Scrophulariaceae</taxon>
        <taxon>Buddlejeae</taxon>
        <taxon>Buddleja</taxon>
    </lineage>
</organism>
<keyword evidence="4" id="KW-1185">Reference proteome</keyword>
<name>A0AAV6X326_9LAMI</name>
<comment type="caution">
    <text evidence="3">The sequence shown here is derived from an EMBL/GenBank/DDBJ whole genome shotgun (WGS) entry which is preliminary data.</text>
</comment>
<feature type="compositionally biased region" description="Basic and acidic residues" evidence="2">
    <location>
        <begin position="297"/>
        <end position="308"/>
    </location>
</feature>
<evidence type="ECO:0000256" key="1">
    <source>
        <dbReference type="SAM" id="Coils"/>
    </source>
</evidence>
<dbReference type="AlphaFoldDB" id="A0AAV6X326"/>
<feature type="region of interest" description="Disordered" evidence="2">
    <location>
        <begin position="291"/>
        <end position="310"/>
    </location>
</feature>
<dbReference type="PANTHER" id="PTHR34380">
    <property type="entry name" value="BNAA03G12380D PROTEIN"/>
    <property type="match status" value="1"/>
</dbReference>
<dbReference type="PANTHER" id="PTHR34380:SF1">
    <property type="entry name" value="OS01G0221300 PROTEIN"/>
    <property type="match status" value="1"/>
</dbReference>